<dbReference type="Proteomes" id="UP000000365">
    <property type="component" value="Chromosome"/>
</dbReference>
<accession>A2SR05</accession>
<dbReference type="InterPro" id="IPR040777">
    <property type="entry name" value="DUF5591"/>
</dbReference>
<dbReference type="KEGG" id="mla:Mlab_0587"/>
<organism evidence="3 4">
    <name type="scientific">Methanocorpusculum labreanum (strain ATCC 43576 / DSM 4855 / Z)</name>
    <dbReference type="NCBI Taxonomy" id="410358"/>
    <lineage>
        <taxon>Archaea</taxon>
        <taxon>Methanobacteriati</taxon>
        <taxon>Methanobacteriota</taxon>
        <taxon>Stenosarchaea group</taxon>
        <taxon>Methanomicrobia</taxon>
        <taxon>Methanomicrobiales</taxon>
        <taxon>Methanocorpusculaceae</taxon>
        <taxon>Methanocorpusculum</taxon>
    </lineage>
</organism>
<keyword evidence="1" id="KW-0819">tRNA processing</keyword>
<gene>
    <name evidence="3" type="ordered locus">Mlab_0587</name>
</gene>
<dbReference type="GeneID" id="4795291"/>
<dbReference type="EMBL" id="CP000559">
    <property type="protein sequence ID" value="ABN06761.1"/>
    <property type="molecule type" value="Genomic_DNA"/>
</dbReference>
<dbReference type="HOGENOM" id="CLU_106158_0_0_2"/>
<dbReference type="GO" id="GO:0016740">
    <property type="term" value="F:transferase activity"/>
    <property type="evidence" value="ECO:0007669"/>
    <property type="project" value="UniProtKB-KW"/>
</dbReference>
<evidence type="ECO:0000313" key="3">
    <source>
        <dbReference type="EMBL" id="ABN06761.1"/>
    </source>
</evidence>
<dbReference type="Gene3D" id="3.40.50.10630">
    <property type="entry name" value="Uracil-DNA glycosylase-like"/>
    <property type="match status" value="1"/>
</dbReference>
<feature type="domain" description="DUF5591" evidence="2">
    <location>
        <begin position="26"/>
        <end position="155"/>
    </location>
</feature>
<dbReference type="OrthoDB" id="115061at2157"/>
<dbReference type="Pfam" id="PF17884">
    <property type="entry name" value="DUF5591"/>
    <property type="match status" value="1"/>
</dbReference>
<evidence type="ECO:0000256" key="1">
    <source>
        <dbReference type="ARBA" id="ARBA00022694"/>
    </source>
</evidence>
<keyword evidence="3" id="KW-0808">Transferase</keyword>
<protein>
    <submittedName>
        <fullName evidence="3">Queuine tRNA-ribosyltransferase containing PUA domain-like protein</fullName>
    </submittedName>
</protein>
<reference evidence="3 4" key="1">
    <citation type="journal article" date="2009" name="Stand. Genomic Sci.">
        <title>Complete genome sequence of Methanocorpusculum labreanum type strain Z.</title>
        <authorList>
            <person name="Anderson I.J."/>
            <person name="Sieprawska-Lupa M."/>
            <person name="Goltsman E."/>
            <person name="Lapidus A."/>
            <person name="Copeland A."/>
            <person name="Glavina Del Rio T."/>
            <person name="Tice H."/>
            <person name="Dalin E."/>
            <person name="Barry K."/>
            <person name="Pitluck S."/>
            <person name="Hauser L."/>
            <person name="Land M."/>
            <person name="Lucas S."/>
            <person name="Richardson P."/>
            <person name="Whitman W.B."/>
            <person name="Kyrpides N.C."/>
        </authorList>
    </citation>
    <scope>NUCLEOTIDE SEQUENCE [LARGE SCALE GENOMIC DNA]</scope>
    <source>
        <strain evidence="4">ATCC 43576 / DSM 4855 / Z</strain>
    </source>
</reference>
<dbReference type="AlphaFoldDB" id="A2SR05"/>
<dbReference type="InterPro" id="IPR036895">
    <property type="entry name" value="Uracil-DNA_glycosylase-like_sf"/>
</dbReference>
<dbReference type="GO" id="GO:0008033">
    <property type="term" value="P:tRNA processing"/>
    <property type="evidence" value="ECO:0007669"/>
    <property type="project" value="UniProtKB-KW"/>
</dbReference>
<sequence length="201" mass="23403">MRPPEDPEDLTDPPFYLPQFEEAYQYIINEYYIAPRDIAVFIPCAVRKPYSTSPSHKLFHALFNEVFPDKAKYHVVIFGTCGTVPAELELMYPFAHYHYMLGNVKDQKIKDDFLRIETARLAGYLEKTKDTYTHRIAYCIGLFRKAMEAAVLQTGIPVEIYPTNPMIDKLYDADCPFPEGSLSMQEYLNEFRTALCEMRDR</sequence>
<evidence type="ECO:0000259" key="2">
    <source>
        <dbReference type="Pfam" id="PF17884"/>
    </source>
</evidence>
<evidence type="ECO:0000313" key="4">
    <source>
        <dbReference type="Proteomes" id="UP000000365"/>
    </source>
</evidence>
<dbReference type="STRING" id="410358.Mlab_0587"/>
<name>A2SR05_METLZ</name>
<keyword evidence="4" id="KW-1185">Reference proteome</keyword>
<dbReference type="eggNOG" id="arCOG00995">
    <property type="taxonomic scope" value="Archaea"/>
</dbReference>
<proteinExistence type="predicted"/>
<dbReference type="RefSeq" id="WP_011832962.1">
    <property type="nucleotide sequence ID" value="NC_008942.1"/>
</dbReference>
<dbReference type="SUPFAM" id="SSF52141">
    <property type="entry name" value="Uracil-DNA glycosylase-like"/>
    <property type="match status" value="1"/>
</dbReference>